<feature type="domain" description="NIF system FeS cluster assembly NifU N-terminal" evidence="1">
    <location>
        <begin position="6"/>
        <end position="119"/>
    </location>
</feature>
<dbReference type="GO" id="GO:0016226">
    <property type="term" value="P:iron-sulfur cluster assembly"/>
    <property type="evidence" value="ECO:0007669"/>
    <property type="project" value="InterPro"/>
</dbReference>
<dbReference type="Pfam" id="PF01592">
    <property type="entry name" value="NifU_N"/>
    <property type="match status" value="1"/>
</dbReference>
<dbReference type="CDD" id="cd06664">
    <property type="entry name" value="IscU_like"/>
    <property type="match status" value="1"/>
</dbReference>
<dbReference type="Proteomes" id="UP000005143">
    <property type="component" value="Unassembled WGS sequence"/>
</dbReference>
<dbReference type="Gene3D" id="3.90.1010.10">
    <property type="match status" value="1"/>
</dbReference>
<evidence type="ECO:0000313" key="3">
    <source>
        <dbReference type="Proteomes" id="UP000005143"/>
    </source>
</evidence>
<dbReference type="RefSeq" id="WP_007570593.1">
    <property type="nucleotide sequence ID" value="NZ_AGUD01000018.1"/>
</dbReference>
<proteinExistence type="predicted"/>
<evidence type="ECO:0000313" key="2">
    <source>
        <dbReference type="EMBL" id="EHN12592.1"/>
    </source>
</evidence>
<dbReference type="AlphaFoldDB" id="H0E172"/>
<comment type="caution">
    <text evidence="2">The sequence shown here is derived from an EMBL/GenBank/DDBJ whole genome shotgun (WGS) entry which is preliminary data.</text>
</comment>
<accession>H0E172</accession>
<dbReference type="SUPFAM" id="SSF82649">
    <property type="entry name" value="SufE/NifU"/>
    <property type="match status" value="1"/>
</dbReference>
<dbReference type="EMBL" id="AGUD01000018">
    <property type="protein sequence ID" value="EHN12592.1"/>
    <property type="molecule type" value="Genomic_DNA"/>
</dbReference>
<dbReference type="InterPro" id="IPR002871">
    <property type="entry name" value="NIF_FeS_clus_asmbl_NifU_N"/>
</dbReference>
<gene>
    <name evidence="2" type="ORF">PAI11_05320</name>
</gene>
<keyword evidence="3" id="KW-1185">Reference proteome</keyword>
<reference evidence="2 3" key="1">
    <citation type="journal article" date="2013" name="Biodegradation">
        <title>Quantitative proteomic analysis of ibuprofen-degrading Patulibacter sp. strain I11.</title>
        <authorList>
            <person name="Almeida B."/>
            <person name="Kjeldal H."/>
            <person name="Lolas I."/>
            <person name="Knudsen A.D."/>
            <person name="Carvalho G."/>
            <person name="Nielsen K.L."/>
            <person name="Barreto Crespo M.T."/>
            <person name="Stensballe A."/>
            <person name="Nielsen J.L."/>
        </authorList>
    </citation>
    <scope>NUCLEOTIDE SEQUENCE [LARGE SCALE GENOMIC DNA]</scope>
    <source>
        <strain evidence="2 3">I11</strain>
    </source>
</reference>
<dbReference type="GO" id="GO:0005506">
    <property type="term" value="F:iron ion binding"/>
    <property type="evidence" value="ECO:0007669"/>
    <property type="project" value="InterPro"/>
</dbReference>
<name>H0E172_9ACTN</name>
<sequence>MRAKAYRALIVEHVHRPRCRGRLASPTHSATARSPVCGDWIHATVDVRDGQVADLRFEGEGCAISQGVASLCSAPIVGMPVSEVLALDGGWIESQLGDELSAGRRGCAELHLRALRSALS</sequence>
<evidence type="ECO:0000259" key="1">
    <source>
        <dbReference type="Pfam" id="PF01592"/>
    </source>
</evidence>
<protein>
    <submittedName>
        <fullName evidence="2">Putative iron-sulfur cluster assembly scaffold protein for SUF system SufE2</fullName>
    </submittedName>
</protein>
<dbReference type="GO" id="GO:0051536">
    <property type="term" value="F:iron-sulfur cluster binding"/>
    <property type="evidence" value="ECO:0007669"/>
    <property type="project" value="InterPro"/>
</dbReference>
<organism evidence="2 3">
    <name type="scientific">Patulibacter medicamentivorans</name>
    <dbReference type="NCBI Taxonomy" id="1097667"/>
    <lineage>
        <taxon>Bacteria</taxon>
        <taxon>Bacillati</taxon>
        <taxon>Actinomycetota</taxon>
        <taxon>Thermoleophilia</taxon>
        <taxon>Solirubrobacterales</taxon>
        <taxon>Patulibacteraceae</taxon>
        <taxon>Patulibacter</taxon>
    </lineage>
</organism>